<dbReference type="FunCoup" id="A0A6P7FDB0">
    <property type="interactions" value="364"/>
</dbReference>
<evidence type="ECO:0000313" key="8">
    <source>
        <dbReference type="EnsemblMetazoa" id="XP_050510198.1"/>
    </source>
</evidence>
<dbReference type="RefSeq" id="XP_028131350.1">
    <property type="nucleotide sequence ID" value="XM_028275549.1"/>
</dbReference>
<dbReference type="RefSeq" id="XP_050510198.1">
    <property type="nucleotide sequence ID" value="XM_050654241.1"/>
</dbReference>
<feature type="active site" description="Proton donor" evidence="4">
    <location>
        <position position="49"/>
    </location>
</feature>
<dbReference type="Proteomes" id="UP001652700">
    <property type="component" value="Unplaced"/>
</dbReference>
<dbReference type="Pfam" id="PF00248">
    <property type="entry name" value="Aldo_ket_red"/>
    <property type="match status" value="1"/>
</dbReference>
<dbReference type="InParanoid" id="A0A6P7FDB0"/>
<keyword evidence="9" id="KW-1185">Reference proteome</keyword>
<evidence type="ECO:0000256" key="2">
    <source>
        <dbReference type="ARBA" id="ARBA00022857"/>
    </source>
</evidence>
<evidence type="ECO:0000256" key="4">
    <source>
        <dbReference type="PIRSR" id="PIRSR000097-1"/>
    </source>
</evidence>
<dbReference type="PRINTS" id="PR00069">
    <property type="entry name" value="ALDKETRDTASE"/>
</dbReference>
<dbReference type="GO" id="GO:0016491">
    <property type="term" value="F:oxidoreductase activity"/>
    <property type="evidence" value="ECO:0007669"/>
    <property type="project" value="UniProtKB-KW"/>
</dbReference>
<dbReference type="InterPro" id="IPR023210">
    <property type="entry name" value="NADP_OxRdtase_dom"/>
</dbReference>
<dbReference type="PROSITE" id="PS00798">
    <property type="entry name" value="ALDOKETO_REDUCTASE_1"/>
    <property type="match status" value="1"/>
</dbReference>
<keyword evidence="3" id="KW-0560">Oxidoreductase</keyword>
<feature type="binding site" evidence="5">
    <location>
        <position position="111"/>
    </location>
    <ligand>
        <name>substrate</name>
    </ligand>
</feature>
<organism evidence="10">
    <name type="scientific">Diabrotica virgifera virgifera</name>
    <name type="common">western corn rootworm</name>
    <dbReference type="NCBI Taxonomy" id="50390"/>
    <lineage>
        <taxon>Eukaryota</taxon>
        <taxon>Metazoa</taxon>
        <taxon>Ecdysozoa</taxon>
        <taxon>Arthropoda</taxon>
        <taxon>Hexapoda</taxon>
        <taxon>Insecta</taxon>
        <taxon>Pterygota</taxon>
        <taxon>Neoptera</taxon>
        <taxon>Endopterygota</taxon>
        <taxon>Coleoptera</taxon>
        <taxon>Polyphaga</taxon>
        <taxon>Cucujiformia</taxon>
        <taxon>Chrysomeloidea</taxon>
        <taxon>Chrysomelidae</taxon>
        <taxon>Galerucinae</taxon>
        <taxon>Diabroticina</taxon>
        <taxon>Diabroticites</taxon>
        <taxon>Diabrotica</taxon>
    </lineage>
</organism>
<evidence type="ECO:0000313" key="10">
    <source>
        <dbReference type="RefSeq" id="XP_028131350.1"/>
    </source>
</evidence>
<evidence type="ECO:0000256" key="3">
    <source>
        <dbReference type="ARBA" id="ARBA00023002"/>
    </source>
</evidence>
<dbReference type="GeneID" id="114327053"/>
<accession>A0A6P7FDB0</accession>
<dbReference type="FunFam" id="3.20.20.100:FF:000006">
    <property type="entry name" value="Aldo-keto reductase family 1 member A1"/>
    <property type="match status" value="1"/>
</dbReference>
<evidence type="ECO:0000256" key="5">
    <source>
        <dbReference type="PIRSR" id="PIRSR000097-2"/>
    </source>
</evidence>
<sequence length="317" mass="35832">MAKTVPCGSLNMPTVGLGTWQATDEEELEKALNAALEIGYRHIDTAAAYENEHIIGKVLNQWISAGKLKREDLFIVTKLPTRGIHRDRVEKYLTESLKKLRLDYVDLYLIHFPVGLAETEGSIVFEKEDHLGIWKSMEKQVEAGRTKTIGLSNFTVSQIENILKNCKIKPANNQVELHVFLQQPELVQFCQKSGISVTAYSPLGTPGMNIFLKKLGIKEKTLVNVLANPVILNIAKKHNKTSAQVALRFLLQQNIIVIPKSVNPERLKSNFDIFKFKLDDEDMKQLRGLEVGEDARMGDWKILPGLAEQPAYPFRRN</sequence>
<keyword evidence="2" id="KW-0521">NADP</keyword>
<dbReference type="InterPro" id="IPR036812">
    <property type="entry name" value="NAD(P)_OxRdtase_dom_sf"/>
</dbReference>
<dbReference type="AlphaFoldDB" id="A0A6P7FDB0"/>
<dbReference type="Gene3D" id="3.20.20.100">
    <property type="entry name" value="NADP-dependent oxidoreductase domain"/>
    <property type="match status" value="1"/>
</dbReference>
<evidence type="ECO:0000313" key="9">
    <source>
        <dbReference type="Proteomes" id="UP001652700"/>
    </source>
</evidence>
<feature type="domain" description="NADP-dependent oxidoreductase" evidence="7">
    <location>
        <begin position="15"/>
        <end position="289"/>
    </location>
</feature>
<dbReference type="EnsemblMetazoa" id="XM_050654241.1">
    <property type="protein sequence ID" value="XP_050510198.1"/>
    <property type="gene ID" value="LOC114327053"/>
</dbReference>
<dbReference type="InterPro" id="IPR018170">
    <property type="entry name" value="Aldo/ket_reductase_CS"/>
</dbReference>
<reference evidence="8" key="2">
    <citation type="submission" date="2025-05" db="UniProtKB">
        <authorList>
            <consortium name="EnsemblMetazoa"/>
        </authorList>
    </citation>
    <scope>IDENTIFICATION</scope>
</reference>
<comment type="similarity">
    <text evidence="1">Belongs to the aldo/keto reductase family.</text>
</comment>
<dbReference type="KEGG" id="dvv:114327053"/>
<dbReference type="InterPro" id="IPR020471">
    <property type="entry name" value="AKR"/>
</dbReference>
<feature type="site" description="Lowers pKa of active site Tyr" evidence="6">
    <location>
        <position position="78"/>
    </location>
</feature>
<name>A0A6P7FDB0_DIAVI</name>
<gene>
    <name evidence="10" type="primary">LOC114327053</name>
</gene>
<evidence type="ECO:0000256" key="1">
    <source>
        <dbReference type="ARBA" id="ARBA00007905"/>
    </source>
</evidence>
<dbReference type="OrthoDB" id="416253at2759"/>
<reference evidence="10" key="1">
    <citation type="submission" date="2025-04" db="UniProtKB">
        <authorList>
            <consortium name="RefSeq"/>
        </authorList>
    </citation>
    <scope>IDENTIFICATION</scope>
</reference>
<proteinExistence type="inferred from homology"/>
<dbReference type="PROSITE" id="PS00063">
    <property type="entry name" value="ALDOKETO_REDUCTASE_3"/>
    <property type="match status" value="1"/>
</dbReference>
<dbReference type="PIRSF" id="PIRSF000097">
    <property type="entry name" value="AKR"/>
    <property type="match status" value="1"/>
</dbReference>
<dbReference type="PROSITE" id="PS00062">
    <property type="entry name" value="ALDOKETO_REDUCTASE_2"/>
    <property type="match status" value="1"/>
</dbReference>
<evidence type="ECO:0000256" key="6">
    <source>
        <dbReference type="PIRSR" id="PIRSR000097-3"/>
    </source>
</evidence>
<dbReference type="PANTHER" id="PTHR11732">
    <property type="entry name" value="ALDO/KETO REDUCTASE"/>
    <property type="match status" value="1"/>
</dbReference>
<dbReference type="SUPFAM" id="SSF51430">
    <property type="entry name" value="NAD(P)-linked oxidoreductase"/>
    <property type="match status" value="1"/>
</dbReference>
<evidence type="ECO:0000259" key="7">
    <source>
        <dbReference type="Pfam" id="PF00248"/>
    </source>
</evidence>
<protein>
    <submittedName>
        <fullName evidence="10">1,5-anhydro-D-fructose reductase-like</fullName>
    </submittedName>
</protein>